<protein>
    <submittedName>
        <fullName evidence="5">Phosphatase</fullName>
    </submittedName>
</protein>
<dbReference type="PANTHER" id="PTHR39160">
    <property type="entry name" value="CELL WALL-BINDING PROTEIN YOCH"/>
    <property type="match status" value="1"/>
</dbReference>
<keyword evidence="1 2" id="KW-0732">Signal</keyword>
<evidence type="ECO:0000313" key="7">
    <source>
        <dbReference type="Proteomes" id="UP000263014"/>
    </source>
</evidence>
<evidence type="ECO:0000256" key="1">
    <source>
        <dbReference type="ARBA" id="ARBA00022729"/>
    </source>
</evidence>
<organism evidence="5 7">
    <name type="scientific">Hungatella hathewayi</name>
    <dbReference type="NCBI Taxonomy" id="154046"/>
    <lineage>
        <taxon>Bacteria</taxon>
        <taxon>Bacillati</taxon>
        <taxon>Bacillota</taxon>
        <taxon>Clostridia</taxon>
        <taxon>Lachnospirales</taxon>
        <taxon>Lachnospiraceae</taxon>
        <taxon>Hungatella</taxon>
    </lineage>
</organism>
<dbReference type="GO" id="GO:0009254">
    <property type="term" value="P:peptidoglycan turnover"/>
    <property type="evidence" value="ECO:0007669"/>
    <property type="project" value="InterPro"/>
</dbReference>
<evidence type="ECO:0000313" key="5">
    <source>
        <dbReference type="EMBL" id="RGJ02061.1"/>
    </source>
</evidence>
<comment type="caution">
    <text evidence="5">The sequence shown here is derived from an EMBL/GenBank/DDBJ whole genome shotgun (WGS) entry which is preliminary data.</text>
</comment>
<dbReference type="InterPro" id="IPR010611">
    <property type="entry name" value="3D_dom"/>
</dbReference>
<dbReference type="SUPFAM" id="SSF50685">
    <property type="entry name" value="Barwin-like endoglucanases"/>
    <property type="match status" value="1"/>
</dbReference>
<proteinExistence type="predicted"/>
<feature type="domain" description="3D" evidence="3">
    <location>
        <begin position="196"/>
        <end position="253"/>
    </location>
</feature>
<dbReference type="EMBL" id="QSON01000008">
    <property type="protein sequence ID" value="RGJ02061.1"/>
    <property type="molecule type" value="Genomic_DNA"/>
</dbReference>
<name>A0A374P6L6_9FIRM</name>
<dbReference type="InterPro" id="IPR051933">
    <property type="entry name" value="Resuscitation_pf_RpfB"/>
</dbReference>
<evidence type="ECO:0000256" key="2">
    <source>
        <dbReference type="SAM" id="SignalP"/>
    </source>
</evidence>
<dbReference type="Proteomes" id="UP000261023">
    <property type="component" value="Unassembled WGS sequence"/>
</dbReference>
<dbReference type="InterPro" id="IPR036908">
    <property type="entry name" value="RlpA-like_sf"/>
</dbReference>
<dbReference type="InterPro" id="IPR059180">
    <property type="entry name" value="3D_YorM"/>
</dbReference>
<dbReference type="GO" id="GO:0019867">
    <property type="term" value="C:outer membrane"/>
    <property type="evidence" value="ECO:0007669"/>
    <property type="project" value="InterPro"/>
</dbReference>
<sequence>MLQLVKKKGCIYYMKRLKRNQLFFGTLLMMTFLLGTAVPALAGQTPGVLDCVEGDSVRGWAWNSSDPASAVEVKVTVTNQATGQTEAEYTAPADDYREDLVRKGTGTGNYGFEVIVPWESYEDGSYLVEAYASGMKLSSPKVHSVGDMQVMSSDGSAGTLRSLGVFKTTGYCPCSACSEGWGRHTSTGAIASANHTIAVDPRVIPYGSKIMINGVIYTAEDRGGAVKGNHVDIFFNTHGETRAYGTRSAEVFLVQ</sequence>
<dbReference type="OrthoDB" id="9798935at2"/>
<accession>A0A374P6L6</accession>
<dbReference type="Pfam" id="PF06725">
    <property type="entry name" value="3D"/>
    <property type="match status" value="1"/>
</dbReference>
<gene>
    <name evidence="4" type="ORF">DWX31_11710</name>
    <name evidence="5" type="ORF">DXD79_17915</name>
</gene>
<feature type="signal peptide" evidence="2">
    <location>
        <begin position="1"/>
        <end position="42"/>
    </location>
</feature>
<evidence type="ECO:0000313" key="4">
    <source>
        <dbReference type="EMBL" id="RGD70340.1"/>
    </source>
</evidence>
<dbReference type="Proteomes" id="UP000263014">
    <property type="component" value="Unassembled WGS sequence"/>
</dbReference>
<dbReference type="CDD" id="cd14667">
    <property type="entry name" value="3D_containing_proteins"/>
    <property type="match status" value="1"/>
</dbReference>
<evidence type="ECO:0000313" key="6">
    <source>
        <dbReference type="Proteomes" id="UP000261023"/>
    </source>
</evidence>
<dbReference type="Gene3D" id="2.40.40.10">
    <property type="entry name" value="RlpA-like domain"/>
    <property type="match status" value="1"/>
</dbReference>
<reference evidence="6 7" key="1">
    <citation type="submission" date="2018-08" db="EMBL/GenBank/DDBJ databases">
        <title>A genome reference for cultivated species of the human gut microbiota.</title>
        <authorList>
            <person name="Zou Y."/>
            <person name="Xue W."/>
            <person name="Luo G."/>
        </authorList>
    </citation>
    <scope>NUCLEOTIDE SEQUENCE [LARGE SCALE GENOMIC DNA]</scope>
    <source>
        <strain evidence="4 6">AF19-13AC</strain>
        <strain evidence="5 7">TM09-12</strain>
    </source>
</reference>
<dbReference type="EMBL" id="QTJW01000007">
    <property type="protein sequence ID" value="RGD70340.1"/>
    <property type="molecule type" value="Genomic_DNA"/>
</dbReference>
<dbReference type="GO" id="GO:0004553">
    <property type="term" value="F:hydrolase activity, hydrolyzing O-glycosyl compounds"/>
    <property type="evidence" value="ECO:0007669"/>
    <property type="project" value="InterPro"/>
</dbReference>
<evidence type="ECO:0000259" key="3">
    <source>
        <dbReference type="Pfam" id="PF06725"/>
    </source>
</evidence>
<feature type="chain" id="PRO_5042356413" evidence="2">
    <location>
        <begin position="43"/>
        <end position="255"/>
    </location>
</feature>
<dbReference type="PANTHER" id="PTHR39160:SF4">
    <property type="entry name" value="RESUSCITATION-PROMOTING FACTOR RPFB"/>
    <property type="match status" value="1"/>
</dbReference>
<dbReference type="AlphaFoldDB" id="A0A374P6L6"/>